<name>A0ABM7V7D5_9FLAO</name>
<dbReference type="PANTHER" id="PTHR43031">
    <property type="entry name" value="FAD-DEPENDENT OXIDOREDUCTASE"/>
    <property type="match status" value="1"/>
</dbReference>
<dbReference type="Gene3D" id="3.40.250.10">
    <property type="entry name" value="Rhodanese-like domain"/>
    <property type="match status" value="1"/>
</dbReference>
<reference evidence="2 3" key="1">
    <citation type="journal article" date="2022" name="Int. J. Syst. Evol. Microbiol.">
        <title>Flavobacterium ammonificans sp. nov. and Flavobacterium ammoniigenes sp. nov., ammonifying bacteria isolated from surface river water.</title>
        <authorList>
            <person name="Watanabe K."/>
            <person name="Kitamura T."/>
            <person name="Ogata Y."/>
            <person name="Shindo C."/>
            <person name="Suda W."/>
        </authorList>
    </citation>
    <scope>NUCLEOTIDE SEQUENCE [LARGE SCALE GENOMIC DNA]</scope>
    <source>
        <strain evidence="2 3">GENT5</strain>
    </source>
</reference>
<dbReference type="Proteomes" id="UP001319867">
    <property type="component" value="Chromosome"/>
</dbReference>
<dbReference type="EMBL" id="AP025184">
    <property type="protein sequence ID" value="BDB55491.1"/>
    <property type="molecule type" value="Genomic_DNA"/>
</dbReference>
<dbReference type="PANTHER" id="PTHR43031:SF1">
    <property type="entry name" value="PYRIDINE NUCLEOTIDE-DISULPHIDE OXIDOREDUCTASE"/>
    <property type="match status" value="1"/>
</dbReference>
<evidence type="ECO:0000313" key="3">
    <source>
        <dbReference type="Proteomes" id="UP001319867"/>
    </source>
</evidence>
<dbReference type="InterPro" id="IPR036873">
    <property type="entry name" value="Rhodanese-like_dom_sf"/>
</dbReference>
<reference evidence="2 3" key="2">
    <citation type="journal article" date="2022" name="Microorganisms">
        <title>Complete Genome Sequences of Two Flavobacterium ammonificans Strains and a Flavobacterium ammoniigenes Strain of Ammonifying Bacterioplankton Isolated from Surface River Water.</title>
        <authorList>
            <person name="Suda W."/>
            <person name="Ogata Y."/>
            <person name="Shindo C."/>
            <person name="Watanabe K."/>
        </authorList>
    </citation>
    <scope>NUCLEOTIDE SEQUENCE [LARGE SCALE GENOMIC DNA]</scope>
    <source>
        <strain evidence="2 3">GENT5</strain>
    </source>
</reference>
<evidence type="ECO:0000259" key="1">
    <source>
        <dbReference type="PROSITE" id="PS50206"/>
    </source>
</evidence>
<proteinExistence type="predicted"/>
<keyword evidence="3" id="KW-1185">Reference proteome</keyword>
<evidence type="ECO:0000313" key="2">
    <source>
        <dbReference type="EMBL" id="BDB55491.1"/>
    </source>
</evidence>
<dbReference type="CDD" id="cd00158">
    <property type="entry name" value="RHOD"/>
    <property type="match status" value="1"/>
</dbReference>
<dbReference type="Pfam" id="PF00581">
    <property type="entry name" value="Rhodanese"/>
    <property type="match status" value="1"/>
</dbReference>
<dbReference type="SMART" id="SM00450">
    <property type="entry name" value="RHOD"/>
    <property type="match status" value="1"/>
</dbReference>
<dbReference type="SUPFAM" id="SSF52821">
    <property type="entry name" value="Rhodanese/Cell cycle control phosphatase"/>
    <property type="match status" value="1"/>
</dbReference>
<feature type="domain" description="Rhodanese" evidence="1">
    <location>
        <begin position="14"/>
        <end position="102"/>
    </location>
</feature>
<dbReference type="InterPro" id="IPR050229">
    <property type="entry name" value="GlpE_sulfurtransferase"/>
</dbReference>
<sequence>MNLTQEDWIAQFESDENAVILDVRTAMEFEEGYIAGAINYDFHQGAAFVADLETLDKSKNYYVYCRSGARSANACAIMNELGFENAYNLLGGIIEWDGDIVEP</sequence>
<gene>
    <name evidence="2" type="ORF">GENT5_17960</name>
</gene>
<dbReference type="PROSITE" id="PS50206">
    <property type="entry name" value="RHODANESE_3"/>
    <property type="match status" value="1"/>
</dbReference>
<organism evidence="2 3">
    <name type="scientific">Flavobacterium ammoniigenes</name>
    <dbReference type="NCBI Taxonomy" id="1751095"/>
    <lineage>
        <taxon>Bacteria</taxon>
        <taxon>Pseudomonadati</taxon>
        <taxon>Bacteroidota</taxon>
        <taxon>Flavobacteriia</taxon>
        <taxon>Flavobacteriales</taxon>
        <taxon>Flavobacteriaceae</taxon>
        <taxon>Flavobacterium</taxon>
    </lineage>
</organism>
<accession>A0ABM7V7D5</accession>
<dbReference type="InterPro" id="IPR001763">
    <property type="entry name" value="Rhodanese-like_dom"/>
</dbReference>
<dbReference type="RefSeq" id="WP_229316869.1">
    <property type="nucleotide sequence ID" value="NZ_AP025184.1"/>
</dbReference>
<protein>
    <submittedName>
        <fullName evidence="2">Rhodanese</fullName>
    </submittedName>
</protein>